<reference evidence="2 3" key="1">
    <citation type="submission" date="2015-05" db="EMBL/GenBank/DDBJ databases">
        <authorList>
            <person name="Wang D.B."/>
            <person name="Wang M."/>
        </authorList>
    </citation>
    <scope>NUCLEOTIDE SEQUENCE [LARGE SCALE GENOMIC DNA]</scope>
    <source>
        <strain evidence="2">VL1</strain>
    </source>
</reference>
<keyword evidence="3" id="KW-1185">Reference proteome</keyword>
<dbReference type="Proteomes" id="UP000044602">
    <property type="component" value="Unassembled WGS sequence"/>
</dbReference>
<name>A0A0G4LFR3_VERLO</name>
<gene>
    <name evidence="2" type="ORF">BN1708_012957</name>
</gene>
<evidence type="ECO:0000313" key="3">
    <source>
        <dbReference type="Proteomes" id="UP000044602"/>
    </source>
</evidence>
<accession>A0A0G4LFR3</accession>
<organism evidence="2 3">
    <name type="scientific">Verticillium longisporum</name>
    <name type="common">Verticillium dahliae var. longisporum</name>
    <dbReference type="NCBI Taxonomy" id="100787"/>
    <lineage>
        <taxon>Eukaryota</taxon>
        <taxon>Fungi</taxon>
        <taxon>Dikarya</taxon>
        <taxon>Ascomycota</taxon>
        <taxon>Pezizomycotina</taxon>
        <taxon>Sordariomycetes</taxon>
        <taxon>Hypocreomycetidae</taxon>
        <taxon>Glomerellales</taxon>
        <taxon>Plectosphaerellaceae</taxon>
        <taxon>Verticillium</taxon>
    </lineage>
</organism>
<evidence type="ECO:0000256" key="1">
    <source>
        <dbReference type="SAM" id="MobiDB-lite"/>
    </source>
</evidence>
<protein>
    <submittedName>
        <fullName evidence="2">Uncharacterized protein</fullName>
    </submittedName>
</protein>
<feature type="region of interest" description="Disordered" evidence="1">
    <location>
        <begin position="1"/>
        <end position="29"/>
    </location>
</feature>
<feature type="compositionally biased region" description="Polar residues" evidence="1">
    <location>
        <begin position="1"/>
        <end position="10"/>
    </location>
</feature>
<dbReference type="AlphaFoldDB" id="A0A0G4LFR3"/>
<sequence>MLSHRNSNCLVSPCPLNPSPASTPPTTAT</sequence>
<proteinExistence type="predicted"/>
<feature type="non-terminal residue" evidence="2">
    <location>
        <position position="29"/>
    </location>
</feature>
<dbReference type="EMBL" id="CVQH01012002">
    <property type="protein sequence ID" value="CRK20846.1"/>
    <property type="molecule type" value="Genomic_DNA"/>
</dbReference>
<evidence type="ECO:0000313" key="2">
    <source>
        <dbReference type="EMBL" id="CRK20846.1"/>
    </source>
</evidence>